<feature type="signal peptide" evidence="1">
    <location>
        <begin position="1"/>
        <end position="30"/>
    </location>
</feature>
<evidence type="ECO:0000313" key="3">
    <source>
        <dbReference type="Proteomes" id="UP000223968"/>
    </source>
</evidence>
<evidence type="ECO:0000256" key="1">
    <source>
        <dbReference type="SAM" id="SignalP"/>
    </source>
</evidence>
<reference evidence="2 3" key="1">
    <citation type="submission" date="2017-10" db="EMBL/GenBank/DDBJ databases">
        <title>Comparative genomics in systemic dimorphic fungi from Ajellomycetaceae.</title>
        <authorList>
            <person name="Munoz J.F."/>
            <person name="Mcewen J.G."/>
            <person name="Clay O.K."/>
            <person name="Cuomo C.A."/>
        </authorList>
    </citation>
    <scope>NUCLEOTIDE SEQUENCE [LARGE SCALE GENOMIC DNA]</scope>
    <source>
        <strain evidence="2 3">UAMH5409</strain>
    </source>
</reference>
<gene>
    <name evidence="2" type="ORF">AJ79_02599</name>
</gene>
<sequence>MSYPYNISHHFPRFKFVGLRLFFVIIPSHAQHLDLKPDNIEFSGTGLPYPTLPVYTQSLLDAEDLVDLNDLIDGMDLTLEWGEKHLDLNGTVDGDYIWWRTRLVYDYPDDE</sequence>
<keyword evidence="3" id="KW-1185">Reference proteome</keyword>
<feature type="chain" id="PRO_5012631908" evidence="1">
    <location>
        <begin position="31"/>
        <end position="111"/>
    </location>
</feature>
<dbReference type="AlphaFoldDB" id="A0A2B7XTY9"/>
<evidence type="ECO:0000313" key="2">
    <source>
        <dbReference type="EMBL" id="PGH15234.1"/>
    </source>
</evidence>
<proteinExistence type="predicted"/>
<accession>A0A2B7XTY9</accession>
<dbReference type="EMBL" id="PDNB01000027">
    <property type="protein sequence ID" value="PGH15234.1"/>
    <property type="molecule type" value="Genomic_DNA"/>
</dbReference>
<dbReference type="OrthoDB" id="4184477at2759"/>
<protein>
    <submittedName>
        <fullName evidence="2">Uncharacterized protein</fullName>
    </submittedName>
</protein>
<dbReference type="Proteomes" id="UP000223968">
    <property type="component" value="Unassembled WGS sequence"/>
</dbReference>
<organism evidence="2 3">
    <name type="scientific">Helicocarpus griseus UAMH5409</name>
    <dbReference type="NCBI Taxonomy" id="1447875"/>
    <lineage>
        <taxon>Eukaryota</taxon>
        <taxon>Fungi</taxon>
        <taxon>Dikarya</taxon>
        <taxon>Ascomycota</taxon>
        <taxon>Pezizomycotina</taxon>
        <taxon>Eurotiomycetes</taxon>
        <taxon>Eurotiomycetidae</taxon>
        <taxon>Onygenales</taxon>
        <taxon>Ajellomycetaceae</taxon>
        <taxon>Helicocarpus</taxon>
    </lineage>
</organism>
<name>A0A2B7XTY9_9EURO</name>
<keyword evidence="1" id="KW-0732">Signal</keyword>
<comment type="caution">
    <text evidence="2">The sequence shown here is derived from an EMBL/GenBank/DDBJ whole genome shotgun (WGS) entry which is preliminary data.</text>
</comment>